<protein>
    <submittedName>
        <fullName evidence="1">Uncharacterized protein</fullName>
    </submittedName>
</protein>
<proteinExistence type="predicted"/>
<organism evidence="1 2">
    <name type="scientific">Lentzea cavernae</name>
    <dbReference type="NCBI Taxonomy" id="2020703"/>
    <lineage>
        <taxon>Bacteria</taxon>
        <taxon>Bacillati</taxon>
        <taxon>Actinomycetota</taxon>
        <taxon>Actinomycetes</taxon>
        <taxon>Pseudonocardiales</taxon>
        <taxon>Pseudonocardiaceae</taxon>
        <taxon>Lentzea</taxon>
    </lineage>
</organism>
<gene>
    <name evidence="1" type="ORF">GCM10017774_49380</name>
</gene>
<dbReference type="Proteomes" id="UP000605568">
    <property type="component" value="Unassembled WGS sequence"/>
</dbReference>
<comment type="caution">
    <text evidence="1">The sequence shown here is derived from an EMBL/GenBank/DDBJ whole genome shotgun (WGS) entry which is preliminary data.</text>
</comment>
<reference evidence="2" key="1">
    <citation type="journal article" date="2019" name="Int. J. Syst. Evol. Microbiol.">
        <title>The Global Catalogue of Microorganisms (GCM) 10K type strain sequencing project: providing services to taxonomists for standard genome sequencing and annotation.</title>
        <authorList>
            <consortium name="The Broad Institute Genomics Platform"/>
            <consortium name="The Broad Institute Genome Sequencing Center for Infectious Disease"/>
            <person name="Wu L."/>
            <person name="Ma J."/>
        </authorList>
    </citation>
    <scope>NUCLEOTIDE SEQUENCE [LARGE SCALE GENOMIC DNA]</scope>
    <source>
        <strain evidence="2">CGMCC 4.7367</strain>
    </source>
</reference>
<sequence length="50" mass="5233">MLLSIMFGATTVLATAPSVIAACVLGLAQVHSFNAIAMRYRESYSLKAGS</sequence>
<name>A0ABQ3MKB6_9PSEU</name>
<keyword evidence="2" id="KW-1185">Reference proteome</keyword>
<accession>A0ABQ3MKB6</accession>
<dbReference type="RefSeq" id="WP_191301434.1">
    <property type="nucleotide sequence ID" value="NZ_BNAR01000007.1"/>
</dbReference>
<dbReference type="EMBL" id="BNAR01000007">
    <property type="protein sequence ID" value="GHH46443.1"/>
    <property type="molecule type" value="Genomic_DNA"/>
</dbReference>
<evidence type="ECO:0000313" key="2">
    <source>
        <dbReference type="Proteomes" id="UP000605568"/>
    </source>
</evidence>
<evidence type="ECO:0000313" key="1">
    <source>
        <dbReference type="EMBL" id="GHH46443.1"/>
    </source>
</evidence>